<dbReference type="AlphaFoldDB" id="A0A8J7PG79"/>
<organism evidence="2 3">
    <name type="scientific">Candidatus Obscuribacter phosphatis</name>
    <dbReference type="NCBI Taxonomy" id="1906157"/>
    <lineage>
        <taxon>Bacteria</taxon>
        <taxon>Bacillati</taxon>
        <taxon>Candidatus Melainabacteria</taxon>
        <taxon>Candidatus Obscuribacterales</taxon>
        <taxon>Candidatus Obscuribacteraceae</taxon>
        <taxon>Candidatus Obscuribacter</taxon>
    </lineage>
</organism>
<feature type="compositionally biased region" description="Polar residues" evidence="1">
    <location>
        <begin position="304"/>
        <end position="316"/>
    </location>
</feature>
<protein>
    <submittedName>
        <fullName evidence="2">Uncharacterized protein</fullName>
    </submittedName>
</protein>
<evidence type="ECO:0000313" key="2">
    <source>
        <dbReference type="EMBL" id="MBN8659415.1"/>
    </source>
</evidence>
<comment type="caution">
    <text evidence="2">The sequence shown here is derived from an EMBL/GenBank/DDBJ whole genome shotgun (WGS) entry which is preliminary data.</text>
</comment>
<sequence length="322" mass="36650">MFVWSDRKSQLDDKERLEQIIGSSDGLNQRAMGLFPHPKEEAPRRVDFASQIKCRQLLVNIEGNEETCVLRLISQRNKSRAAVLILRGRVLGCIYGRKEHDGNLIQLMGQEAFQRVRLEILSSDTIIDTYKVDDKTAIAASAIFHGELYQPHSTETVKETLDFSLNHLLESSMPGTIVLNENIDNAAIIYIFKGKIHGVFSFEEGWLDNSREAIEKLFLKLGHPEVQASKLLACNIWELKQFTFSVTGLEETPLSASHSQLPVSSGVDYNELEHLRNDKQEHGLSATLKDREREREEPTRFVPGSSNNRVSQSYWKNKNENL</sequence>
<name>A0A8J7PG79_9BACT</name>
<gene>
    <name evidence="2" type="ORF">J0M35_03560</name>
</gene>
<feature type="compositionally biased region" description="Basic and acidic residues" evidence="1">
    <location>
        <begin position="280"/>
        <end position="299"/>
    </location>
</feature>
<dbReference type="Proteomes" id="UP000664277">
    <property type="component" value="Unassembled WGS sequence"/>
</dbReference>
<feature type="region of interest" description="Disordered" evidence="1">
    <location>
        <begin position="280"/>
        <end position="322"/>
    </location>
</feature>
<reference evidence="2" key="1">
    <citation type="submission" date="2021-02" db="EMBL/GenBank/DDBJ databases">
        <title>Genome-Resolved Metagenomics of a Microbial Community Performing Photosynthetic Biological Nutrient Removal.</title>
        <authorList>
            <person name="Mcdaniel E.A."/>
        </authorList>
    </citation>
    <scope>NUCLEOTIDE SEQUENCE</scope>
    <source>
        <strain evidence="2">UWPOB_OBS1</strain>
    </source>
</reference>
<proteinExistence type="predicted"/>
<evidence type="ECO:0000313" key="3">
    <source>
        <dbReference type="Proteomes" id="UP000664277"/>
    </source>
</evidence>
<dbReference type="EMBL" id="JAFLCK010000003">
    <property type="protein sequence ID" value="MBN8659415.1"/>
    <property type="molecule type" value="Genomic_DNA"/>
</dbReference>
<evidence type="ECO:0000256" key="1">
    <source>
        <dbReference type="SAM" id="MobiDB-lite"/>
    </source>
</evidence>
<accession>A0A8J7PG79</accession>